<proteinExistence type="predicted"/>
<dbReference type="STRING" id="1475481.GCA_000953855_00698"/>
<dbReference type="GO" id="GO:0015293">
    <property type="term" value="F:symporter activity"/>
    <property type="evidence" value="ECO:0007669"/>
    <property type="project" value="UniProtKB-KW"/>
</dbReference>
<feature type="transmembrane region" description="Helical" evidence="7">
    <location>
        <begin position="359"/>
        <end position="377"/>
    </location>
</feature>
<keyword evidence="6 7" id="KW-0472">Membrane</keyword>
<evidence type="ECO:0000256" key="1">
    <source>
        <dbReference type="ARBA" id="ARBA00004651"/>
    </source>
</evidence>
<keyword evidence="4 7" id="KW-0812">Transmembrane</keyword>
<dbReference type="SUPFAM" id="SSF118215">
    <property type="entry name" value="Proton glutamate symport protein"/>
    <property type="match status" value="1"/>
</dbReference>
<keyword evidence="10" id="KW-1185">Reference proteome</keyword>
<dbReference type="InterPro" id="IPR036458">
    <property type="entry name" value="Na:dicarbo_symporter_sf"/>
</dbReference>
<sequence length="439" mass="45749">MSAAPNSLASRILWGLVAGVLAGVATLAAGAVWPGALDGARRFADAVLDPVGQVFLRMLFFVVLPLVFASLAGGVAQLGRLDRLGPLAGRTFLLFVANMGIAVALGLAVMNLLQPGRHLDAAAKAQLLQEYGGSAQQQIARQAERPPLSFEVVVEMFMPRNLFGAVVGQSRDALGDVLPLILFAILAGGAAMRLGDAARRRFLDSMETIGEVMTHIVHLALRLAPYAVPALMYGVIVKVGADILLTLSVFVLGCAFALLLHLFGTMSIWLMLLAKRRPLEFFRSVRAVLVTAFSTSSSNATLPAALAASRETLGLAPGTAGFVLPLGTTMNMSGTALFEGCVVLFVAQAFGIELSLGHQLVLMMLAVLSAVAVAGIPGGSMPLIAGLLINFGVPAEGIGIVLGVDRLLDMTRTMVNVGSDMVTATVVDAQVKRAEARGG</sequence>
<feature type="transmembrane region" description="Helical" evidence="7">
    <location>
        <begin position="285"/>
        <end position="308"/>
    </location>
</feature>
<feature type="transmembrane region" description="Helical" evidence="7">
    <location>
        <begin position="54"/>
        <end position="79"/>
    </location>
</feature>
<feature type="transmembrane region" description="Helical" evidence="7">
    <location>
        <begin position="328"/>
        <end position="347"/>
    </location>
</feature>
<evidence type="ECO:0000313" key="10">
    <source>
        <dbReference type="Proteomes" id="UP000253740"/>
    </source>
</evidence>
<evidence type="ECO:0000256" key="4">
    <source>
        <dbReference type="ARBA" id="ARBA00022692"/>
    </source>
</evidence>
<dbReference type="Proteomes" id="UP000253740">
    <property type="component" value="Unassembled WGS sequence"/>
</dbReference>
<keyword evidence="5 7" id="KW-1133">Transmembrane helix</keyword>
<evidence type="ECO:0000313" key="9">
    <source>
        <dbReference type="EMBL" id="GAP65398.1"/>
    </source>
</evidence>
<reference evidence="9" key="2">
    <citation type="submission" date="2015-08" db="EMBL/GenBank/DDBJ databases">
        <title>Complete DNA Sequence of Pseudomonas syringae pv. actinidiae, the Causal Agent of Kiwifruit Canker Disease.</title>
        <authorList>
            <person name="Rikkerink E.H.A."/>
            <person name="Fineran P.C."/>
        </authorList>
    </citation>
    <scope>NUCLEOTIDE SEQUENCE</scope>
    <source>
        <strain evidence="9">SkMP5</strain>
    </source>
</reference>
<feature type="transmembrane region" description="Helical" evidence="7">
    <location>
        <begin position="91"/>
        <end position="113"/>
    </location>
</feature>
<dbReference type="GO" id="GO:0006835">
    <property type="term" value="P:dicarboxylic acid transport"/>
    <property type="evidence" value="ECO:0007669"/>
    <property type="project" value="TreeGrafter"/>
</dbReference>
<name>A0A0K8QKL1_9GAMM</name>
<evidence type="ECO:0000313" key="8">
    <source>
        <dbReference type="EMBL" id="GAN43670.1"/>
    </source>
</evidence>
<dbReference type="PANTHER" id="PTHR42865:SF7">
    <property type="entry name" value="PROTON_GLUTAMATE-ASPARTATE SYMPORTER"/>
    <property type="match status" value="1"/>
</dbReference>
<dbReference type="PANTHER" id="PTHR42865">
    <property type="entry name" value="PROTON/GLUTAMATE-ASPARTATE SYMPORTER"/>
    <property type="match status" value="1"/>
</dbReference>
<dbReference type="Pfam" id="PF00375">
    <property type="entry name" value="SDF"/>
    <property type="match status" value="1"/>
</dbReference>
<keyword evidence="2" id="KW-0813">Transport</keyword>
<gene>
    <name evidence="8" type="ORF">MBSD_0179</name>
    <name evidence="9" type="ORF">MBSD_n0687</name>
</gene>
<feature type="transmembrane region" description="Helical" evidence="7">
    <location>
        <begin position="383"/>
        <end position="404"/>
    </location>
</feature>
<reference evidence="8" key="1">
    <citation type="submission" date="2015-03" db="EMBL/GenBank/DDBJ databases">
        <title>Draft genome sequence of Mizugakiibacter sediminis skMP5.</title>
        <authorList>
            <person name="Watanabe T."/>
            <person name="Kojima H."/>
            <person name="Fukui M."/>
        </authorList>
    </citation>
    <scope>NUCLEOTIDE SEQUENCE</scope>
    <source>
        <strain evidence="8">SkMP5</strain>
    </source>
</reference>
<organism evidence="9">
    <name type="scientific">Mizugakiibacter sediminis</name>
    <dbReference type="NCBI Taxonomy" id="1475481"/>
    <lineage>
        <taxon>Bacteria</taxon>
        <taxon>Pseudomonadati</taxon>
        <taxon>Pseudomonadota</taxon>
        <taxon>Gammaproteobacteria</taxon>
        <taxon>Lysobacterales</taxon>
        <taxon>Rhodanobacteraceae</taxon>
        <taxon>Mizugakiibacter</taxon>
    </lineage>
</organism>
<evidence type="ECO:0000256" key="5">
    <source>
        <dbReference type="ARBA" id="ARBA00022989"/>
    </source>
</evidence>
<feature type="transmembrane region" description="Helical" evidence="7">
    <location>
        <begin position="12"/>
        <end position="34"/>
    </location>
</feature>
<protein>
    <submittedName>
        <fullName evidence="9">Na+/H+ dicarboxylate symporter</fullName>
    </submittedName>
    <submittedName>
        <fullName evidence="8">Sodium:dicarboxylate symporter</fullName>
    </submittedName>
</protein>
<dbReference type="OrthoDB" id="9766690at2"/>
<feature type="transmembrane region" description="Helical" evidence="7">
    <location>
        <begin position="243"/>
        <end position="273"/>
    </location>
</feature>
<accession>A0A0K8QKL1</accession>
<comment type="subcellular location">
    <subcellularLocation>
        <location evidence="1">Cell membrane</location>
        <topology evidence="1">Multi-pass membrane protein</topology>
    </subcellularLocation>
</comment>
<dbReference type="HOGENOM" id="CLU_019375_7_1_6"/>
<keyword evidence="3" id="KW-1003">Cell membrane</keyword>
<dbReference type="InterPro" id="IPR001991">
    <property type="entry name" value="Na-dicarboxylate_symporter"/>
</dbReference>
<evidence type="ECO:0000256" key="7">
    <source>
        <dbReference type="SAM" id="Phobius"/>
    </source>
</evidence>
<evidence type="ECO:0000256" key="6">
    <source>
        <dbReference type="ARBA" id="ARBA00023136"/>
    </source>
</evidence>
<dbReference type="EMBL" id="DF952378">
    <property type="protein sequence ID" value="GAN43670.1"/>
    <property type="molecule type" value="Genomic_DNA"/>
</dbReference>
<dbReference type="GO" id="GO:0005886">
    <property type="term" value="C:plasma membrane"/>
    <property type="evidence" value="ECO:0007669"/>
    <property type="project" value="UniProtKB-SubCell"/>
</dbReference>
<dbReference type="AlphaFoldDB" id="A0A0K8QKL1"/>
<dbReference type="PRINTS" id="PR00173">
    <property type="entry name" value="EDTRNSPORT"/>
</dbReference>
<dbReference type="Gene3D" id="1.10.3860.10">
    <property type="entry name" value="Sodium:dicarboxylate symporter"/>
    <property type="match status" value="1"/>
</dbReference>
<evidence type="ECO:0000256" key="3">
    <source>
        <dbReference type="ARBA" id="ARBA00022475"/>
    </source>
</evidence>
<feature type="transmembrane region" description="Helical" evidence="7">
    <location>
        <begin position="177"/>
        <end position="195"/>
    </location>
</feature>
<dbReference type="EMBL" id="DF970160">
    <property type="protein sequence ID" value="GAP65398.1"/>
    <property type="molecule type" value="Genomic_DNA"/>
</dbReference>
<dbReference type="RefSeq" id="WP_062535130.1">
    <property type="nucleotide sequence ID" value="NZ_DF970160.1"/>
</dbReference>
<evidence type="ECO:0000256" key="2">
    <source>
        <dbReference type="ARBA" id="ARBA00022448"/>
    </source>
</evidence>
<feature type="transmembrane region" description="Helical" evidence="7">
    <location>
        <begin position="216"/>
        <end position="237"/>
    </location>
</feature>